<feature type="region of interest" description="Disordered" evidence="1">
    <location>
        <begin position="241"/>
        <end position="264"/>
    </location>
</feature>
<evidence type="ECO:0000313" key="3">
    <source>
        <dbReference type="Proteomes" id="UP001174997"/>
    </source>
</evidence>
<proteinExistence type="predicted"/>
<accession>A0AA39ZBQ4</accession>
<keyword evidence="3" id="KW-1185">Reference proteome</keyword>
<organism evidence="2 3">
    <name type="scientific">Cercophora samala</name>
    <dbReference type="NCBI Taxonomy" id="330535"/>
    <lineage>
        <taxon>Eukaryota</taxon>
        <taxon>Fungi</taxon>
        <taxon>Dikarya</taxon>
        <taxon>Ascomycota</taxon>
        <taxon>Pezizomycotina</taxon>
        <taxon>Sordariomycetes</taxon>
        <taxon>Sordariomycetidae</taxon>
        <taxon>Sordariales</taxon>
        <taxon>Lasiosphaeriaceae</taxon>
        <taxon>Cercophora</taxon>
    </lineage>
</organism>
<name>A0AA39ZBQ4_9PEZI</name>
<comment type="caution">
    <text evidence="2">The sequence shown here is derived from an EMBL/GenBank/DDBJ whole genome shotgun (WGS) entry which is preliminary data.</text>
</comment>
<evidence type="ECO:0000313" key="2">
    <source>
        <dbReference type="EMBL" id="KAK0667428.1"/>
    </source>
</evidence>
<sequence>MVTRHCRSSAKQSRSLPFHHSLPPNPQFPFPEIRWAVSSFSASLSPACFTSAKHFPLPASRFTLSTLPSSQGEQPLDFEPSTPDTNTLALSARATDQTLFTVATRRHRNTDRHFPPPLFVHFCLCRRFTLRQGLQEKNQFTPGVTVFSPALSPAMSLDSATRPIMAPSEKRYSTYSMAPSDAPTSLSTDSMTAEIRPIVDGLERLKNPRLADQRVFLNEEKTTNLQKLALSAKLERALDRRMSSQDAVMRPRKPSVVVTEKEKA</sequence>
<evidence type="ECO:0000256" key="1">
    <source>
        <dbReference type="SAM" id="MobiDB-lite"/>
    </source>
</evidence>
<dbReference type="AlphaFoldDB" id="A0AA39ZBQ4"/>
<protein>
    <submittedName>
        <fullName evidence="2">Uncharacterized protein</fullName>
    </submittedName>
</protein>
<dbReference type="EMBL" id="JAULSY010000072">
    <property type="protein sequence ID" value="KAK0667428.1"/>
    <property type="molecule type" value="Genomic_DNA"/>
</dbReference>
<reference evidence="2" key="1">
    <citation type="submission" date="2023-06" db="EMBL/GenBank/DDBJ databases">
        <title>Genome-scale phylogeny and comparative genomics of the fungal order Sordariales.</title>
        <authorList>
            <consortium name="Lawrence Berkeley National Laboratory"/>
            <person name="Hensen N."/>
            <person name="Bonometti L."/>
            <person name="Westerberg I."/>
            <person name="Brannstrom I.O."/>
            <person name="Guillou S."/>
            <person name="Cros-Aarteil S."/>
            <person name="Calhoun S."/>
            <person name="Haridas S."/>
            <person name="Kuo A."/>
            <person name="Mondo S."/>
            <person name="Pangilinan J."/>
            <person name="Riley R."/>
            <person name="Labutti K."/>
            <person name="Andreopoulos B."/>
            <person name="Lipzen A."/>
            <person name="Chen C."/>
            <person name="Yanf M."/>
            <person name="Daum C."/>
            <person name="Ng V."/>
            <person name="Clum A."/>
            <person name="Steindorff A."/>
            <person name="Ohm R."/>
            <person name="Martin F."/>
            <person name="Silar P."/>
            <person name="Natvig D."/>
            <person name="Lalanne C."/>
            <person name="Gautier V."/>
            <person name="Ament-Velasquez S.L."/>
            <person name="Kruys A."/>
            <person name="Hutchinson M.I."/>
            <person name="Powell A.J."/>
            <person name="Barry K."/>
            <person name="Miller A.N."/>
            <person name="Grigoriev I.V."/>
            <person name="Debuchy R."/>
            <person name="Gladieux P."/>
            <person name="Thoren M.H."/>
            <person name="Johannesson H."/>
        </authorList>
    </citation>
    <scope>NUCLEOTIDE SEQUENCE</scope>
    <source>
        <strain evidence="2">CBS 307.81</strain>
    </source>
</reference>
<dbReference type="Proteomes" id="UP001174997">
    <property type="component" value="Unassembled WGS sequence"/>
</dbReference>
<gene>
    <name evidence="2" type="ORF">QBC41DRAFT_323974</name>
</gene>
<feature type="region of interest" description="Disordered" evidence="1">
    <location>
        <begin position="1"/>
        <end position="21"/>
    </location>
</feature>
<feature type="region of interest" description="Disordered" evidence="1">
    <location>
        <begin position="66"/>
        <end position="85"/>
    </location>
</feature>